<dbReference type="Pfam" id="PF06441">
    <property type="entry name" value="EHN"/>
    <property type="match status" value="1"/>
</dbReference>
<dbReference type="Gene3D" id="3.40.50.1820">
    <property type="entry name" value="alpha/beta hydrolase"/>
    <property type="match status" value="1"/>
</dbReference>
<evidence type="ECO:0000313" key="6">
    <source>
        <dbReference type="EMBL" id="NEN07736.1"/>
    </source>
</evidence>
<dbReference type="PIRSF" id="PIRSF001112">
    <property type="entry name" value="Epoxide_hydrolase"/>
    <property type="match status" value="1"/>
</dbReference>
<dbReference type="Proteomes" id="UP000474967">
    <property type="component" value="Unassembled WGS sequence"/>
</dbReference>
<evidence type="ECO:0000256" key="4">
    <source>
        <dbReference type="PIRSR" id="PIRSR001112-1"/>
    </source>
</evidence>
<dbReference type="InterPro" id="IPR016292">
    <property type="entry name" value="Epoxide_hydrolase"/>
</dbReference>
<feature type="active site" description="Proton acceptor" evidence="4">
    <location>
        <position position="351"/>
    </location>
</feature>
<gene>
    <name evidence="6" type="ORF">G3T36_17915</name>
</gene>
<dbReference type="PANTHER" id="PTHR21661:SF35">
    <property type="entry name" value="EPOXIDE HYDROLASE"/>
    <property type="match status" value="1"/>
</dbReference>
<evidence type="ECO:0000256" key="1">
    <source>
        <dbReference type="ARBA" id="ARBA00010088"/>
    </source>
</evidence>
<keyword evidence="2" id="KW-0058">Aromatic hydrocarbons catabolism</keyword>
<reference evidence="6 7" key="1">
    <citation type="journal article" date="2014" name="J. Microbiol.">
        <title>Diaminobutyricibacter tongyongensis gen. nov., sp. nov. and Homoserinibacter gongjuensis gen. nov., sp. nov. belong to the family Microbacteriaceae.</title>
        <authorList>
            <person name="Kim S.J."/>
            <person name="Ahn J.H."/>
            <person name="Weon H.Y."/>
            <person name="Hamada M."/>
            <person name="Suzuki K."/>
            <person name="Kwon S.W."/>
        </authorList>
    </citation>
    <scope>NUCLEOTIDE SEQUENCE [LARGE SCALE GENOMIC DNA]</scope>
    <source>
        <strain evidence="6 7">NBRC 108724</strain>
    </source>
</reference>
<sequence length="373" mass="42452">MDAFTAPEPFRISVPDRELDDLRIRLARTRYPVPTPAEPWEAGVDIPFLATLMDEWRESYGWRAAEARLNAFPQFTATVNGERIHFVQLRAEGLADARDPIPIVLSHGWPYSFIEMLPLGELLAADGFDVVIPSLPGYGFSEVMKEPFTSAAVAERWHTLMTRVLGYERYATYGEDVGTWVSDRLAATHPDAVIGLFATHAAFPPAERRQDLTEEEQAFIDWLDAKWKSASAYSSQQSTRPDTLAVGLTDSPAGLAAWLIEKFREWSGTDEVSDYWSTDELLTTISLYWFTRTIGTSFRAYFDYRHETPMPMIDVPVGVSIQWGERGFPRHYAERTYTDIRFWNDLPTGGHFTAKQTPALVETDMIAFFDRLR</sequence>
<dbReference type="GO" id="GO:0004301">
    <property type="term" value="F:epoxide hydrolase activity"/>
    <property type="evidence" value="ECO:0007669"/>
    <property type="project" value="TreeGrafter"/>
</dbReference>
<accession>A0A6L9Y2F2</accession>
<evidence type="ECO:0000256" key="3">
    <source>
        <dbReference type="ARBA" id="ARBA00022801"/>
    </source>
</evidence>
<comment type="similarity">
    <text evidence="1">Belongs to the peptidase S33 family.</text>
</comment>
<protein>
    <submittedName>
        <fullName evidence="6">Epoxide hydrolase 1</fullName>
    </submittedName>
</protein>
<dbReference type="RefSeq" id="WP_163291227.1">
    <property type="nucleotide sequence ID" value="NZ_JAAGWY010000005.1"/>
</dbReference>
<keyword evidence="7" id="KW-1185">Reference proteome</keyword>
<dbReference type="InterPro" id="IPR029058">
    <property type="entry name" value="AB_hydrolase_fold"/>
</dbReference>
<dbReference type="AlphaFoldDB" id="A0A6L9Y2F2"/>
<feature type="active site" description="Nucleophile" evidence="4">
    <location>
        <position position="176"/>
    </location>
</feature>
<comment type="caution">
    <text evidence="6">The sequence shown here is derived from an EMBL/GenBank/DDBJ whole genome shotgun (WGS) entry which is preliminary data.</text>
</comment>
<dbReference type="EMBL" id="JAAGWY010000005">
    <property type="protein sequence ID" value="NEN07736.1"/>
    <property type="molecule type" value="Genomic_DNA"/>
</dbReference>
<dbReference type="InterPro" id="IPR000639">
    <property type="entry name" value="Epox_hydrolase-like"/>
</dbReference>
<evidence type="ECO:0000256" key="2">
    <source>
        <dbReference type="ARBA" id="ARBA00022797"/>
    </source>
</evidence>
<name>A0A6L9Y2F2_9MICO</name>
<dbReference type="InterPro" id="IPR010497">
    <property type="entry name" value="Epoxide_hydro_N"/>
</dbReference>
<dbReference type="SUPFAM" id="SSF53474">
    <property type="entry name" value="alpha/beta-Hydrolases"/>
    <property type="match status" value="1"/>
</dbReference>
<proteinExistence type="inferred from homology"/>
<organism evidence="6 7">
    <name type="scientific">Leifsonia tongyongensis</name>
    <dbReference type="NCBI Taxonomy" id="1268043"/>
    <lineage>
        <taxon>Bacteria</taxon>
        <taxon>Bacillati</taxon>
        <taxon>Actinomycetota</taxon>
        <taxon>Actinomycetes</taxon>
        <taxon>Micrococcales</taxon>
        <taxon>Microbacteriaceae</taxon>
        <taxon>Leifsonia</taxon>
    </lineage>
</organism>
<feature type="active site" description="Proton donor" evidence="4">
    <location>
        <position position="301"/>
    </location>
</feature>
<evidence type="ECO:0000313" key="7">
    <source>
        <dbReference type="Proteomes" id="UP000474967"/>
    </source>
</evidence>
<evidence type="ECO:0000259" key="5">
    <source>
        <dbReference type="Pfam" id="PF06441"/>
    </source>
</evidence>
<dbReference type="PRINTS" id="PR00412">
    <property type="entry name" value="EPOXHYDRLASE"/>
</dbReference>
<keyword evidence="3 6" id="KW-0378">Hydrolase</keyword>
<dbReference type="PANTHER" id="PTHR21661">
    <property type="entry name" value="EPOXIDE HYDROLASE 1-RELATED"/>
    <property type="match status" value="1"/>
</dbReference>
<dbReference type="GO" id="GO:0097176">
    <property type="term" value="P:epoxide metabolic process"/>
    <property type="evidence" value="ECO:0007669"/>
    <property type="project" value="TreeGrafter"/>
</dbReference>
<feature type="domain" description="Epoxide hydrolase N-terminal" evidence="5">
    <location>
        <begin position="8"/>
        <end position="116"/>
    </location>
</feature>